<name>A0ABZ2BQI3_9RHOB</name>
<sequence>MVFYMPDGGATARANNQQYARDNNSKERLNDF</sequence>
<evidence type="ECO:0000313" key="3">
    <source>
        <dbReference type="Proteomes" id="UP001318682"/>
    </source>
</evidence>
<evidence type="ECO:0000313" key="2">
    <source>
        <dbReference type="EMBL" id="WVX48245.1"/>
    </source>
</evidence>
<gene>
    <name evidence="2" type="ORF">ROLI_013250</name>
</gene>
<organism evidence="2 3">
    <name type="scientific">Roseobacter fucihabitans</name>
    <dbReference type="NCBI Taxonomy" id="1537242"/>
    <lineage>
        <taxon>Bacteria</taxon>
        <taxon>Pseudomonadati</taxon>
        <taxon>Pseudomonadota</taxon>
        <taxon>Alphaproteobacteria</taxon>
        <taxon>Rhodobacterales</taxon>
        <taxon>Roseobacteraceae</taxon>
        <taxon>Roseobacter</taxon>
    </lineage>
</organism>
<evidence type="ECO:0000256" key="1">
    <source>
        <dbReference type="SAM" id="MobiDB-lite"/>
    </source>
</evidence>
<proteinExistence type="predicted"/>
<feature type="region of interest" description="Disordered" evidence="1">
    <location>
        <begin position="1"/>
        <end position="32"/>
    </location>
</feature>
<dbReference type="EMBL" id="CP143423">
    <property type="protein sequence ID" value="WVX48245.1"/>
    <property type="molecule type" value="Genomic_DNA"/>
</dbReference>
<reference evidence="3" key="2">
    <citation type="submission" date="2024-01" db="EMBL/GenBank/DDBJ databases">
        <title>Roseobacter fucihabitans sp. nov., isolated from the brown alga Fucus spiralis.</title>
        <authorList>
            <person name="Hahnke S."/>
            <person name="Berger M."/>
            <person name="Schlingloff A."/>
            <person name="Athale I."/>
            <person name="Neumann-Schaal M."/>
            <person name="Adenaya A."/>
            <person name="Poehlein A."/>
            <person name="Daniel R."/>
            <person name="Pertersen J."/>
            <person name="Brinkhoff T."/>
        </authorList>
    </citation>
    <scope>NUCLEOTIDE SEQUENCE [LARGE SCALE GENOMIC DNA]</scope>
    <source>
        <strain evidence="3">B14</strain>
    </source>
</reference>
<reference evidence="2 3" key="1">
    <citation type="submission" date="2015-07" db="EMBL/GenBank/DDBJ databases">
        <authorList>
            <person name="Voget S."/>
            <person name="Dogs M."/>
            <person name="Brinkhoff T.H."/>
            <person name="Daniel R."/>
        </authorList>
    </citation>
    <scope>NUCLEOTIDE SEQUENCE [LARGE SCALE GENOMIC DNA]</scope>
    <source>
        <strain evidence="2 3">B14</strain>
    </source>
</reference>
<keyword evidence="3" id="KW-1185">Reference proteome</keyword>
<feature type="compositionally biased region" description="Basic and acidic residues" evidence="1">
    <location>
        <begin position="23"/>
        <end position="32"/>
    </location>
</feature>
<accession>A0ABZ2BQI3</accession>
<protein>
    <submittedName>
        <fullName evidence="2">Uncharacterized protein</fullName>
    </submittedName>
</protein>
<dbReference type="Proteomes" id="UP001318682">
    <property type="component" value="Chromosome"/>
</dbReference>
<feature type="compositionally biased region" description="Polar residues" evidence="1">
    <location>
        <begin position="13"/>
        <end position="22"/>
    </location>
</feature>